<dbReference type="AlphaFoldDB" id="A0A158CVG2"/>
<gene>
    <name evidence="2" type="ORF">AWB82_05800</name>
</gene>
<comment type="caution">
    <text evidence="2">The sequence shown here is derived from an EMBL/GenBank/DDBJ whole genome shotgun (WGS) entry which is preliminary data.</text>
</comment>
<evidence type="ECO:0000313" key="3">
    <source>
        <dbReference type="Proteomes" id="UP000054596"/>
    </source>
</evidence>
<feature type="compositionally biased region" description="Polar residues" evidence="1">
    <location>
        <begin position="393"/>
        <end position="405"/>
    </location>
</feature>
<organism evidence="2 3">
    <name type="scientific">Caballeronia glebae</name>
    <dbReference type="NCBI Taxonomy" id="1777143"/>
    <lineage>
        <taxon>Bacteria</taxon>
        <taxon>Pseudomonadati</taxon>
        <taxon>Pseudomonadota</taxon>
        <taxon>Betaproteobacteria</taxon>
        <taxon>Burkholderiales</taxon>
        <taxon>Burkholderiaceae</taxon>
        <taxon>Caballeronia</taxon>
    </lineage>
</organism>
<evidence type="ECO:0000313" key="2">
    <source>
        <dbReference type="EMBL" id="SAK85557.1"/>
    </source>
</evidence>
<evidence type="ECO:0000256" key="1">
    <source>
        <dbReference type="SAM" id="MobiDB-lite"/>
    </source>
</evidence>
<sequence length="440" mass="48128">MHIAQHSVAGEVVSRPKTYDFPPATADRQALDEYACDRSNLPWVIFRAAHRATHTSALPARARALFAALARTVDASRPFAPIFARRELLTGRAQQSMRTFYRSMDDLEGAGFITRPPQTRYGAAGLFGRAYIHLTQKAAALLGLVEPANEAENESAQQRENALSTEAAFSYARPSVTVADGAIYKDLIPNTQKRQPGRLPADLQRLLPLGFREFLIFKLMREAKTHGKLLSDVVEASWAPLRRATHPISYLRTLLRAPVDFAYRARTQREAQLQEQVERTDSARTDAAVVGLAGQSFVSRDGLRRYRVSDDARSIVIHHREETQPRVHAGAWAKDFVAALEAGHIVSENAVDACDAHSGSSQRIGTLPSVIKRKSEAHLSDLKALLRLKTAGGTPSTKASGTARPSSEARSDVSPLTSLLQAASRAAASTDFRHLPGLSS</sequence>
<dbReference type="RefSeq" id="WP_235023482.1">
    <property type="nucleotide sequence ID" value="NZ_FCOJ02000057.1"/>
</dbReference>
<name>A0A158CVG2_9BURK</name>
<dbReference type="EMBL" id="FCOJ02000057">
    <property type="protein sequence ID" value="SAK85557.1"/>
    <property type="molecule type" value="Genomic_DNA"/>
</dbReference>
<protein>
    <recommendedName>
        <fullName evidence="4">Replication protein O</fullName>
    </recommendedName>
</protein>
<feature type="region of interest" description="Disordered" evidence="1">
    <location>
        <begin position="390"/>
        <end position="416"/>
    </location>
</feature>
<evidence type="ECO:0008006" key="4">
    <source>
        <dbReference type="Google" id="ProtNLM"/>
    </source>
</evidence>
<accession>A0A158CVG2</accession>
<reference evidence="2" key="1">
    <citation type="submission" date="2016-01" db="EMBL/GenBank/DDBJ databases">
        <authorList>
            <person name="Peeters C."/>
        </authorList>
    </citation>
    <scope>NUCLEOTIDE SEQUENCE [LARGE SCALE GENOMIC DNA]</scope>
    <source>
        <strain evidence="2">LMG 29325</strain>
    </source>
</reference>
<dbReference type="Proteomes" id="UP000054596">
    <property type="component" value="Unassembled WGS sequence"/>
</dbReference>
<dbReference type="STRING" id="1777143.AWB82_05800"/>
<keyword evidence="3" id="KW-1185">Reference proteome</keyword>
<proteinExistence type="predicted"/>